<protein>
    <recommendedName>
        <fullName evidence="3">Monooxygenase</fullName>
    </recommendedName>
</protein>
<name>A0ABZ0PC18_9PROT</name>
<dbReference type="EMBL" id="CP137852">
    <property type="protein sequence ID" value="WPB83032.1"/>
    <property type="molecule type" value="Genomic_DNA"/>
</dbReference>
<dbReference type="SUPFAM" id="SSF54909">
    <property type="entry name" value="Dimeric alpha+beta barrel"/>
    <property type="match status" value="1"/>
</dbReference>
<dbReference type="RefSeq" id="WP_318647013.1">
    <property type="nucleotide sequence ID" value="NZ_CP137852.1"/>
</dbReference>
<evidence type="ECO:0000313" key="1">
    <source>
        <dbReference type="EMBL" id="WPB83032.1"/>
    </source>
</evidence>
<accession>A0ABZ0PC18</accession>
<evidence type="ECO:0008006" key="3">
    <source>
        <dbReference type="Google" id="ProtNLM"/>
    </source>
</evidence>
<reference evidence="1 2" key="1">
    <citation type="submission" date="2023-11" db="EMBL/GenBank/DDBJ databases">
        <title>Arctic aerobic anoxygenic photoheterotroph Sediminicoccus rosea KRV36 adapts its photosynthesis to long days of polar summer.</title>
        <authorList>
            <person name="Tomasch J."/>
            <person name="Kopejtka K."/>
            <person name="Bily T."/>
            <person name="Gardiner A.T."/>
            <person name="Gardian Z."/>
            <person name="Shivaramu S."/>
            <person name="Koblizek M."/>
            <person name="Engelhardt F."/>
            <person name="Kaftan D."/>
        </authorList>
    </citation>
    <scope>NUCLEOTIDE SEQUENCE [LARGE SCALE GENOMIC DNA]</scope>
    <source>
        <strain evidence="1 2">R-30</strain>
    </source>
</reference>
<sequence length="112" mass="12662">MSQCIVIVQFDLPKRSEEQAIRGAVATAPIYRELARKGLIRKNYLNGEAGTGGVYLWESRADAEAWFTEERIGQLTERFGVRPRLTWYDTHVTVENPAEEVRVNGRVVEPAG</sequence>
<proteinExistence type="predicted"/>
<organism evidence="1 2">
    <name type="scientific">Sediminicoccus rosea</name>
    <dbReference type="NCBI Taxonomy" id="1225128"/>
    <lineage>
        <taxon>Bacteria</taxon>
        <taxon>Pseudomonadati</taxon>
        <taxon>Pseudomonadota</taxon>
        <taxon>Alphaproteobacteria</taxon>
        <taxon>Acetobacterales</taxon>
        <taxon>Roseomonadaceae</taxon>
        <taxon>Sediminicoccus</taxon>
    </lineage>
</organism>
<keyword evidence="2" id="KW-1185">Reference proteome</keyword>
<dbReference type="Proteomes" id="UP001305521">
    <property type="component" value="Chromosome"/>
</dbReference>
<gene>
    <name evidence="1" type="ORF">R9Z33_13050</name>
</gene>
<dbReference type="Gene3D" id="3.30.70.100">
    <property type="match status" value="1"/>
</dbReference>
<evidence type="ECO:0000313" key="2">
    <source>
        <dbReference type="Proteomes" id="UP001305521"/>
    </source>
</evidence>
<dbReference type="InterPro" id="IPR011008">
    <property type="entry name" value="Dimeric_a/b-barrel"/>
</dbReference>